<keyword evidence="1" id="KW-0472">Membrane</keyword>
<accession>A0A1F5AZ78</accession>
<comment type="caution">
    <text evidence="2">The sequence shown here is derived from an EMBL/GenBank/DDBJ whole genome shotgun (WGS) entry which is preliminary data.</text>
</comment>
<dbReference type="EMBL" id="MEYI01000030">
    <property type="protein sequence ID" value="OGD23708.1"/>
    <property type="molecule type" value="Genomic_DNA"/>
</dbReference>
<keyword evidence="1" id="KW-1133">Transmembrane helix</keyword>
<protein>
    <submittedName>
        <fullName evidence="2">Uncharacterized protein</fullName>
    </submittedName>
</protein>
<reference evidence="2 3" key="1">
    <citation type="journal article" date="2016" name="Nat. Commun.">
        <title>Thousands of microbial genomes shed light on interconnected biogeochemical processes in an aquifer system.</title>
        <authorList>
            <person name="Anantharaman K."/>
            <person name="Brown C.T."/>
            <person name="Hug L.A."/>
            <person name="Sharon I."/>
            <person name="Castelle C.J."/>
            <person name="Probst A.J."/>
            <person name="Thomas B.C."/>
            <person name="Singh A."/>
            <person name="Wilkins M.J."/>
            <person name="Karaoz U."/>
            <person name="Brodie E.L."/>
            <person name="Williams K.H."/>
            <person name="Hubbard S.S."/>
            <person name="Banfield J.F."/>
        </authorList>
    </citation>
    <scope>NUCLEOTIDE SEQUENCE [LARGE SCALE GENOMIC DNA]</scope>
</reference>
<name>A0A1F5AZ78_9BACT</name>
<dbReference type="Proteomes" id="UP000176639">
    <property type="component" value="Unassembled WGS sequence"/>
</dbReference>
<evidence type="ECO:0000313" key="3">
    <source>
        <dbReference type="Proteomes" id="UP000176639"/>
    </source>
</evidence>
<feature type="transmembrane region" description="Helical" evidence="1">
    <location>
        <begin position="316"/>
        <end position="335"/>
    </location>
</feature>
<proteinExistence type="predicted"/>
<gene>
    <name evidence="2" type="ORF">A2Z10_00975</name>
</gene>
<feature type="transmembrane region" description="Helical" evidence="1">
    <location>
        <begin position="347"/>
        <end position="368"/>
    </location>
</feature>
<sequence>MISPLLERFFNATQRRIAPDNLAVAEEDAVIEVGSITRQAAHYYERMRRAVDYADDHVLRRSAIERIIKRKMTFGITPSSIGNDLIIELIQAGYLPSGKLSQRIVPIVQGVIEKALTFMEYVREADPKMRSVLFDARVLSLCACEIEDILFSRVIQEEAATLFFDAIHDRVDVIGEDMSQAEINVQIYIAVRKSLLGRDMPRLFFDVWRLYYPDWEAFTSRTDEGKQQLRAAARDFVAAKGYIERHLKHPVQLRLVAKLKNDAMFYAIIMTIAERYGDDAKKIFSTPDLLSAEVGEFVSQKYGEEKRRVKSMARRAVIYIFLTKIILALAIELPYDIFIAGGIHYGALFINIVFHPVLLFIITAWVAVGSAENTARIIRGVDEASRGDMPGKIVLRMKRWNGLLLISYALYGFFFLFSFGSIIAFLSGIGFTAVSIALFLMFLTLVSFFGFRIRHAAKRWVVRVHDEKLASFAMDLVTLPIVTLGKWLTQTFSSINIFVFILDFIIETPFKALLKAFDSFVIFIKEKKEELY</sequence>
<evidence type="ECO:0000313" key="2">
    <source>
        <dbReference type="EMBL" id="OGD23708.1"/>
    </source>
</evidence>
<feature type="transmembrane region" description="Helical" evidence="1">
    <location>
        <begin position="402"/>
        <end position="423"/>
    </location>
</feature>
<organism evidence="2 3">
    <name type="scientific">Candidatus Azambacteria bacterium RBG_16_47_10</name>
    <dbReference type="NCBI Taxonomy" id="1797292"/>
    <lineage>
        <taxon>Bacteria</taxon>
        <taxon>Candidatus Azamiibacteriota</taxon>
    </lineage>
</organism>
<evidence type="ECO:0000256" key="1">
    <source>
        <dbReference type="SAM" id="Phobius"/>
    </source>
</evidence>
<dbReference type="AlphaFoldDB" id="A0A1F5AZ78"/>
<feature type="transmembrane region" description="Helical" evidence="1">
    <location>
        <begin position="429"/>
        <end position="451"/>
    </location>
</feature>
<keyword evidence="1" id="KW-0812">Transmembrane</keyword>